<gene>
    <name evidence="8" type="ORF">DSL64_09850</name>
</gene>
<keyword evidence="9" id="KW-1185">Reference proteome</keyword>
<protein>
    <submittedName>
        <fullName evidence="8">DoxX family protein</fullName>
    </submittedName>
</protein>
<keyword evidence="5 7" id="KW-1133">Transmembrane helix</keyword>
<feature type="transmembrane region" description="Helical" evidence="7">
    <location>
        <begin position="12"/>
        <end position="32"/>
    </location>
</feature>
<evidence type="ECO:0000313" key="9">
    <source>
        <dbReference type="Proteomes" id="UP000256373"/>
    </source>
</evidence>
<evidence type="ECO:0000256" key="3">
    <source>
        <dbReference type="ARBA" id="ARBA00022475"/>
    </source>
</evidence>
<dbReference type="InterPro" id="IPR032808">
    <property type="entry name" value="DoxX"/>
</dbReference>
<dbReference type="EMBL" id="QNUL01000005">
    <property type="protein sequence ID" value="REA62538.1"/>
    <property type="molecule type" value="Genomic_DNA"/>
</dbReference>
<comment type="subcellular location">
    <subcellularLocation>
        <location evidence="1">Cell membrane</location>
        <topology evidence="1">Multi-pass membrane protein</topology>
    </subcellularLocation>
</comment>
<evidence type="ECO:0000313" key="8">
    <source>
        <dbReference type="EMBL" id="REA62538.1"/>
    </source>
</evidence>
<dbReference type="GO" id="GO:0005886">
    <property type="term" value="C:plasma membrane"/>
    <property type="evidence" value="ECO:0007669"/>
    <property type="project" value="UniProtKB-SubCell"/>
</dbReference>
<evidence type="ECO:0000256" key="4">
    <source>
        <dbReference type="ARBA" id="ARBA00022692"/>
    </source>
</evidence>
<comment type="similarity">
    <text evidence="2">Belongs to the DoxX family.</text>
</comment>
<evidence type="ECO:0000256" key="5">
    <source>
        <dbReference type="ARBA" id="ARBA00022989"/>
    </source>
</evidence>
<evidence type="ECO:0000256" key="6">
    <source>
        <dbReference type="ARBA" id="ARBA00023136"/>
    </source>
</evidence>
<dbReference type="PANTHER" id="PTHR33452:SF1">
    <property type="entry name" value="INNER MEMBRANE PROTEIN YPHA-RELATED"/>
    <property type="match status" value="1"/>
</dbReference>
<comment type="caution">
    <text evidence="8">The sequence shown here is derived from an EMBL/GenBank/DDBJ whole genome shotgun (WGS) entry which is preliminary data.</text>
</comment>
<organism evidence="8 9">
    <name type="scientific">Dyadobacter luteus</name>
    <dbReference type="NCBI Taxonomy" id="2259619"/>
    <lineage>
        <taxon>Bacteria</taxon>
        <taxon>Pseudomonadati</taxon>
        <taxon>Bacteroidota</taxon>
        <taxon>Cytophagia</taxon>
        <taxon>Cytophagales</taxon>
        <taxon>Spirosomataceae</taxon>
        <taxon>Dyadobacter</taxon>
    </lineage>
</organism>
<dbReference type="InterPro" id="IPR051907">
    <property type="entry name" value="DoxX-like_oxidoreductase"/>
</dbReference>
<keyword evidence="6 7" id="KW-0472">Membrane</keyword>
<dbReference type="PANTHER" id="PTHR33452">
    <property type="entry name" value="OXIDOREDUCTASE CATD-RELATED"/>
    <property type="match status" value="1"/>
</dbReference>
<dbReference type="RefSeq" id="WP_115830569.1">
    <property type="nucleotide sequence ID" value="NZ_QNUL01000005.1"/>
</dbReference>
<keyword evidence="3" id="KW-1003">Cell membrane</keyword>
<accession>A0A3D8YE99</accession>
<proteinExistence type="inferred from homology"/>
<evidence type="ECO:0000256" key="2">
    <source>
        <dbReference type="ARBA" id="ARBA00006679"/>
    </source>
</evidence>
<evidence type="ECO:0000256" key="1">
    <source>
        <dbReference type="ARBA" id="ARBA00004651"/>
    </source>
</evidence>
<keyword evidence="4 7" id="KW-0812">Transmembrane</keyword>
<feature type="transmembrane region" description="Helical" evidence="7">
    <location>
        <begin position="82"/>
        <end position="98"/>
    </location>
</feature>
<sequence length="135" mass="14723">MFKKFLKPAHLPAGADWGVLILRVGISVMMLTHGLPKFNKLISGSHGFADPIGIGELPSLILAVGAEVFCSLLLILGLASRAVLIPLIFTMGVAFFIIHDNDPYDVKEHALLFLVPYITLFFTGPGKFSLDKKLF</sequence>
<dbReference type="Proteomes" id="UP000256373">
    <property type="component" value="Unassembled WGS sequence"/>
</dbReference>
<dbReference type="OrthoDB" id="9813193at2"/>
<name>A0A3D8YE99_9BACT</name>
<evidence type="ECO:0000256" key="7">
    <source>
        <dbReference type="SAM" id="Phobius"/>
    </source>
</evidence>
<dbReference type="AlphaFoldDB" id="A0A3D8YE99"/>
<feature type="transmembrane region" description="Helical" evidence="7">
    <location>
        <begin position="110"/>
        <end position="130"/>
    </location>
</feature>
<reference evidence="8 9" key="1">
    <citation type="submission" date="2018-07" db="EMBL/GenBank/DDBJ databases">
        <title>Dyadobacter roseus sp. nov., isolated from rose rhizosphere soil.</title>
        <authorList>
            <person name="Chen L."/>
        </authorList>
    </citation>
    <scope>NUCLEOTIDE SEQUENCE [LARGE SCALE GENOMIC DNA]</scope>
    <source>
        <strain evidence="8 9">RS19</strain>
    </source>
</reference>
<dbReference type="Pfam" id="PF07681">
    <property type="entry name" value="DoxX"/>
    <property type="match status" value="1"/>
</dbReference>
<feature type="transmembrane region" description="Helical" evidence="7">
    <location>
        <begin position="52"/>
        <end position="75"/>
    </location>
</feature>